<feature type="transmembrane region" description="Helical" evidence="3">
    <location>
        <begin position="806"/>
        <end position="826"/>
    </location>
</feature>
<feature type="compositionally biased region" description="Gly residues" evidence="2">
    <location>
        <begin position="166"/>
        <end position="180"/>
    </location>
</feature>
<feature type="compositionally biased region" description="Polar residues" evidence="2">
    <location>
        <begin position="71"/>
        <end position="88"/>
    </location>
</feature>
<feature type="compositionally biased region" description="Low complexity" evidence="2">
    <location>
        <begin position="260"/>
        <end position="270"/>
    </location>
</feature>
<feature type="compositionally biased region" description="Basic and acidic residues" evidence="2">
    <location>
        <begin position="128"/>
        <end position="140"/>
    </location>
</feature>
<feature type="coiled-coil region" evidence="1">
    <location>
        <begin position="708"/>
        <end position="742"/>
    </location>
</feature>
<feature type="region of interest" description="Disordered" evidence="2">
    <location>
        <begin position="252"/>
        <end position="486"/>
    </location>
</feature>
<dbReference type="EMBL" id="JARIHO010000056">
    <property type="protein sequence ID" value="KAJ7318728.1"/>
    <property type="molecule type" value="Genomic_DNA"/>
</dbReference>
<evidence type="ECO:0000256" key="3">
    <source>
        <dbReference type="SAM" id="Phobius"/>
    </source>
</evidence>
<feature type="compositionally biased region" description="Gly residues" evidence="2">
    <location>
        <begin position="116"/>
        <end position="127"/>
    </location>
</feature>
<keyword evidence="3" id="KW-0472">Membrane</keyword>
<reference evidence="4" key="1">
    <citation type="submission" date="2023-03" db="EMBL/GenBank/DDBJ databases">
        <title>Massive genome expansion in bonnet fungi (Mycena s.s.) driven by repeated elements and novel gene families across ecological guilds.</title>
        <authorList>
            <consortium name="Lawrence Berkeley National Laboratory"/>
            <person name="Harder C.B."/>
            <person name="Miyauchi S."/>
            <person name="Viragh M."/>
            <person name="Kuo A."/>
            <person name="Thoen E."/>
            <person name="Andreopoulos B."/>
            <person name="Lu D."/>
            <person name="Skrede I."/>
            <person name="Drula E."/>
            <person name="Henrissat B."/>
            <person name="Morin E."/>
            <person name="Kohler A."/>
            <person name="Barry K."/>
            <person name="LaButti K."/>
            <person name="Morin E."/>
            <person name="Salamov A."/>
            <person name="Lipzen A."/>
            <person name="Mereny Z."/>
            <person name="Hegedus B."/>
            <person name="Baldrian P."/>
            <person name="Stursova M."/>
            <person name="Weitz H."/>
            <person name="Taylor A."/>
            <person name="Grigoriev I.V."/>
            <person name="Nagy L.G."/>
            <person name="Martin F."/>
            <person name="Kauserud H."/>
        </authorList>
    </citation>
    <scope>NUCLEOTIDE SEQUENCE</scope>
    <source>
        <strain evidence="4">CBHHK002</strain>
    </source>
</reference>
<feature type="compositionally biased region" description="Low complexity" evidence="2">
    <location>
        <begin position="407"/>
        <end position="417"/>
    </location>
</feature>
<evidence type="ECO:0000313" key="4">
    <source>
        <dbReference type="EMBL" id="KAJ7318728.1"/>
    </source>
</evidence>
<feature type="compositionally biased region" description="Acidic residues" evidence="2">
    <location>
        <begin position="320"/>
        <end position="336"/>
    </location>
</feature>
<feature type="compositionally biased region" description="Basic and acidic residues" evidence="2">
    <location>
        <begin position="104"/>
        <end position="115"/>
    </location>
</feature>
<keyword evidence="5" id="KW-1185">Reference proteome</keyword>
<keyword evidence="1" id="KW-0175">Coiled coil</keyword>
<dbReference type="AlphaFoldDB" id="A0AAD6ZEM2"/>
<feature type="compositionally biased region" description="Low complexity" evidence="2">
    <location>
        <begin position="582"/>
        <end position="597"/>
    </location>
</feature>
<protein>
    <submittedName>
        <fullName evidence="4">Uncharacterized protein</fullName>
    </submittedName>
</protein>
<dbReference type="Proteomes" id="UP001218218">
    <property type="component" value="Unassembled WGS sequence"/>
</dbReference>
<accession>A0AAD6ZEM2</accession>
<feature type="compositionally biased region" description="Low complexity" evidence="2">
    <location>
        <begin position="348"/>
        <end position="369"/>
    </location>
</feature>
<sequence>MATVASMPSFPSPSPRTRSRSPVKSTPASPELHRKTSSSSLSQSFDTGAGIPRPPSAADLRPNAHPYPIATTATGVLSRTNSLSSPAGGNSGKHHYVPVPPSPAKEERFFDDGARDGGAGAGSGGGGKGRDERRRAEYRGHRYSRSLSSSEDMYLPSSPSGKGEQHGGSGNGNGGGGGQGPRALPVPPGVSANSIAAKNAERKGGYRTSPKRWTPAQLAAHLNQTVSPEAGAWAARRNVGGKAFMRMGEMGEEEFGGSGAPPALRPAARALRQEVLENQIQNHEKPSPTSSTSDDEGGQRRAHFRYGSPTRGRVSAVYEEPGEIDEGDAEGEEDGDGSTPSHRRRTMSVPVASPFASSANSNSHSRQSPFAARYEYPGARDGGEASPSPSPSPTGRFRNGRVKGMVRSFESSGSESGSPERERERGSGSGFRGGGSGFRRRGSDAEDGPDAVGGTVRAHAHQGQGQGQGQGRALPARPDGADAGVDLGATVRAPAPAYPPAALGTVHARNGFLNDNNTNAADDEELTVEELLAREDAAATGQPMTPSHTGGAWRQSKRGITPQSTGEKLKQHPTGGRPLPAHPASASAHGHAPAPHAQRTSSGGVHAWEADDAAVGSTMKWVPARPDVGRLFEVEAPTQEAEGEEEVGLGLSLEDKAPIAHARAEGRELGLEAGVRAARREEQLKREADAEERGRARGAAVRAQLAEAAELRGMVDAFRARLEEVERKVGEMEVAAGDAQAKTLAAPTTPSTPSGPLSVSQRLDPRRLLALFGRAQSGSAAVQGNKTSGKRGDVEDWVGPTTLKALPSYVLLVGLGVCAVVLRVLVRRGLGAVRGGRGAA</sequence>
<gene>
    <name evidence="4" type="ORF">DFH08DRAFT_819624</name>
</gene>
<feature type="region of interest" description="Disordered" evidence="2">
    <location>
        <begin position="537"/>
        <end position="604"/>
    </location>
</feature>
<name>A0AAD6ZEM2_9AGAR</name>
<feature type="compositionally biased region" description="Gly residues" evidence="2">
    <location>
        <begin position="427"/>
        <end position="437"/>
    </location>
</feature>
<comment type="caution">
    <text evidence="4">The sequence shown here is derived from an EMBL/GenBank/DDBJ whole genome shotgun (WGS) entry which is preliminary data.</text>
</comment>
<organism evidence="4 5">
    <name type="scientific">Mycena albidolilacea</name>
    <dbReference type="NCBI Taxonomy" id="1033008"/>
    <lineage>
        <taxon>Eukaryota</taxon>
        <taxon>Fungi</taxon>
        <taxon>Dikarya</taxon>
        <taxon>Basidiomycota</taxon>
        <taxon>Agaricomycotina</taxon>
        <taxon>Agaricomycetes</taxon>
        <taxon>Agaricomycetidae</taxon>
        <taxon>Agaricales</taxon>
        <taxon>Marasmiineae</taxon>
        <taxon>Mycenaceae</taxon>
        <taxon>Mycena</taxon>
    </lineage>
</organism>
<evidence type="ECO:0000256" key="1">
    <source>
        <dbReference type="SAM" id="Coils"/>
    </source>
</evidence>
<evidence type="ECO:0000313" key="5">
    <source>
        <dbReference type="Proteomes" id="UP001218218"/>
    </source>
</evidence>
<evidence type="ECO:0000256" key="2">
    <source>
        <dbReference type="SAM" id="MobiDB-lite"/>
    </source>
</evidence>
<keyword evidence="3" id="KW-1133">Transmembrane helix</keyword>
<keyword evidence="3" id="KW-0812">Transmembrane</keyword>
<feature type="compositionally biased region" description="Polar residues" evidence="2">
    <location>
        <begin position="276"/>
        <end position="292"/>
    </location>
</feature>
<feature type="region of interest" description="Disordered" evidence="2">
    <location>
        <begin position="1"/>
        <end position="216"/>
    </location>
</feature>
<proteinExistence type="predicted"/>